<dbReference type="Proteomes" id="UP001178507">
    <property type="component" value="Unassembled WGS sequence"/>
</dbReference>
<dbReference type="InterPro" id="IPR036457">
    <property type="entry name" value="PPM-type-like_dom_sf"/>
</dbReference>
<dbReference type="PANTHER" id="PTHR47992">
    <property type="entry name" value="PROTEIN PHOSPHATASE"/>
    <property type="match status" value="1"/>
</dbReference>
<dbReference type="SUPFAM" id="SSF81606">
    <property type="entry name" value="PP2C-like"/>
    <property type="match status" value="1"/>
</dbReference>
<dbReference type="InterPro" id="IPR015655">
    <property type="entry name" value="PP2C"/>
</dbReference>
<accession>A0AA36MPF3</accession>
<dbReference type="EMBL" id="CAUJNA010000258">
    <property type="protein sequence ID" value="CAJ1374522.1"/>
    <property type="molecule type" value="Genomic_DNA"/>
</dbReference>
<dbReference type="CDD" id="cd00143">
    <property type="entry name" value="PP2Cc"/>
    <property type="match status" value="1"/>
</dbReference>
<feature type="region of interest" description="Disordered" evidence="1">
    <location>
        <begin position="35"/>
        <end position="59"/>
    </location>
</feature>
<gene>
    <name evidence="3" type="ORF">EVOR1521_LOCUS4053</name>
</gene>
<proteinExistence type="predicted"/>
<dbReference type="AlphaFoldDB" id="A0AA36MPF3"/>
<feature type="compositionally biased region" description="Pro residues" evidence="1">
    <location>
        <begin position="368"/>
        <end position="399"/>
    </location>
</feature>
<protein>
    <recommendedName>
        <fullName evidence="2">PPM-type phosphatase domain-containing protein</fullName>
    </recommendedName>
</protein>
<feature type="domain" description="PPM-type phosphatase" evidence="2">
    <location>
        <begin position="74"/>
        <end position="362"/>
    </location>
</feature>
<comment type="caution">
    <text evidence="3">The sequence shown here is derived from an EMBL/GenBank/DDBJ whole genome shotgun (WGS) entry which is preliminary data.</text>
</comment>
<sequence length="519" mass="54781">MSDGTFQWEAEKIWGGKGAGKAAAAQAAQAAQLATEAAQEARQNREARKAAPKVAPKAAERGDFAGDPQVLEFAAHSSFMQGREEAHLDRHVIVKDLLAAGKALKMPLQLEKPVALFAVYGGHFGPKCSEFAAQNFHKKLLPRLAKLSGTARSLAESLCEALSASVEDVDAEFLQKFRTDRSGCCCCVALLVGTGLFVARLGLPALLCGAGSLDFLAPADLDAEAPRIAAAKGQLLEVAPGVRHVASADFEQRLKEFRVQQASGLGCSAAAPCSSPFPRALGDRDLKPVVSASAQVEVMWLQSSHSALALYCDGIAEAMSCEEVAAALRGASGAEKRAPAQLTQEAYTRGSAQNLTAITVFFRWPAPKTQPAPTPQPQPPKPTPQPPKPAPAAPKPAPQPERKRPMSAGELRDLKAARRGTRREEESRTDDATLSDLITPSSSCLQADPQLLLLSAGPLLVDEDGDLAHAFLTEDVSRGLAPAEGKASAVCDRSPKRALIRREPGDGPLLLLEVPCPAS</sequence>
<feature type="region of interest" description="Disordered" evidence="1">
    <location>
        <begin position="366"/>
        <end position="436"/>
    </location>
</feature>
<evidence type="ECO:0000256" key="1">
    <source>
        <dbReference type="SAM" id="MobiDB-lite"/>
    </source>
</evidence>
<evidence type="ECO:0000313" key="4">
    <source>
        <dbReference type="Proteomes" id="UP001178507"/>
    </source>
</evidence>
<evidence type="ECO:0000313" key="3">
    <source>
        <dbReference type="EMBL" id="CAJ1374522.1"/>
    </source>
</evidence>
<dbReference type="InterPro" id="IPR001932">
    <property type="entry name" value="PPM-type_phosphatase-like_dom"/>
</dbReference>
<dbReference type="PROSITE" id="PS51746">
    <property type="entry name" value="PPM_2"/>
    <property type="match status" value="1"/>
</dbReference>
<dbReference type="GO" id="GO:0004722">
    <property type="term" value="F:protein serine/threonine phosphatase activity"/>
    <property type="evidence" value="ECO:0007669"/>
    <property type="project" value="InterPro"/>
</dbReference>
<dbReference type="SMART" id="SM00332">
    <property type="entry name" value="PP2Cc"/>
    <property type="match status" value="1"/>
</dbReference>
<keyword evidence="4" id="KW-1185">Reference proteome</keyword>
<name>A0AA36MPF3_9DINO</name>
<dbReference type="Gene3D" id="3.60.40.10">
    <property type="entry name" value="PPM-type phosphatase domain"/>
    <property type="match status" value="1"/>
</dbReference>
<reference evidence="3" key="1">
    <citation type="submission" date="2023-08" db="EMBL/GenBank/DDBJ databases">
        <authorList>
            <person name="Chen Y."/>
            <person name="Shah S."/>
            <person name="Dougan E. K."/>
            <person name="Thang M."/>
            <person name="Chan C."/>
        </authorList>
    </citation>
    <scope>NUCLEOTIDE SEQUENCE</scope>
</reference>
<organism evidence="3 4">
    <name type="scientific">Effrenium voratum</name>
    <dbReference type="NCBI Taxonomy" id="2562239"/>
    <lineage>
        <taxon>Eukaryota</taxon>
        <taxon>Sar</taxon>
        <taxon>Alveolata</taxon>
        <taxon>Dinophyceae</taxon>
        <taxon>Suessiales</taxon>
        <taxon>Symbiodiniaceae</taxon>
        <taxon>Effrenium</taxon>
    </lineage>
</organism>
<feature type="compositionally biased region" description="Basic and acidic residues" evidence="1">
    <location>
        <begin position="400"/>
        <end position="431"/>
    </location>
</feature>
<dbReference type="Pfam" id="PF00481">
    <property type="entry name" value="PP2C"/>
    <property type="match status" value="1"/>
</dbReference>
<evidence type="ECO:0000259" key="2">
    <source>
        <dbReference type="PROSITE" id="PS51746"/>
    </source>
</evidence>